<dbReference type="EMBL" id="BAAAHH010000017">
    <property type="protein sequence ID" value="GAA0955813.1"/>
    <property type="molecule type" value="Genomic_DNA"/>
</dbReference>
<dbReference type="Proteomes" id="UP001500665">
    <property type="component" value="Unassembled WGS sequence"/>
</dbReference>
<protein>
    <submittedName>
        <fullName evidence="2">Uncharacterized protein</fullName>
    </submittedName>
</protein>
<evidence type="ECO:0000313" key="2">
    <source>
        <dbReference type="EMBL" id="GAA0955813.1"/>
    </source>
</evidence>
<dbReference type="RefSeq" id="WP_344242497.1">
    <property type="nucleotide sequence ID" value="NZ_BAAAHH010000017.1"/>
</dbReference>
<organism evidence="2 3">
    <name type="scientific">Actinocorallia libanotica</name>
    <dbReference type="NCBI Taxonomy" id="46162"/>
    <lineage>
        <taxon>Bacteria</taxon>
        <taxon>Bacillati</taxon>
        <taxon>Actinomycetota</taxon>
        <taxon>Actinomycetes</taxon>
        <taxon>Streptosporangiales</taxon>
        <taxon>Thermomonosporaceae</taxon>
        <taxon>Actinocorallia</taxon>
    </lineage>
</organism>
<gene>
    <name evidence="2" type="ORF">GCM10009550_41180</name>
</gene>
<evidence type="ECO:0000313" key="3">
    <source>
        <dbReference type="Proteomes" id="UP001500665"/>
    </source>
</evidence>
<sequence>MTATLDVDTVLVDTILEVGQAALLGGCQSASMLKSTCHDLADALRDRLAELLTGTQALPVQAAEILIVQTAQRVLERHQSPPPLREQILAGTRAGLAVLHDTAPATSPPPANRGQPQHTTRAQRRKPT</sequence>
<comment type="caution">
    <text evidence="2">The sequence shown here is derived from an EMBL/GenBank/DDBJ whole genome shotgun (WGS) entry which is preliminary data.</text>
</comment>
<reference evidence="3" key="1">
    <citation type="journal article" date="2019" name="Int. J. Syst. Evol. Microbiol.">
        <title>The Global Catalogue of Microorganisms (GCM) 10K type strain sequencing project: providing services to taxonomists for standard genome sequencing and annotation.</title>
        <authorList>
            <consortium name="The Broad Institute Genomics Platform"/>
            <consortium name="The Broad Institute Genome Sequencing Center for Infectious Disease"/>
            <person name="Wu L."/>
            <person name="Ma J."/>
        </authorList>
    </citation>
    <scope>NUCLEOTIDE SEQUENCE [LARGE SCALE GENOMIC DNA]</scope>
    <source>
        <strain evidence="3">JCM 10696</strain>
    </source>
</reference>
<accession>A0ABP4BXZ0</accession>
<evidence type="ECO:0000256" key="1">
    <source>
        <dbReference type="SAM" id="MobiDB-lite"/>
    </source>
</evidence>
<name>A0ABP4BXZ0_9ACTN</name>
<feature type="region of interest" description="Disordered" evidence="1">
    <location>
        <begin position="97"/>
        <end position="128"/>
    </location>
</feature>
<proteinExistence type="predicted"/>
<keyword evidence="3" id="KW-1185">Reference proteome</keyword>